<keyword evidence="1" id="KW-0328">Glycosyltransferase</keyword>
<evidence type="ECO:0000256" key="2">
    <source>
        <dbReference type="ARBA" id="ARBA00022679"/>
    </source>
</evidence>
<feature type="domain" description="Glycosyltransferase subfamily 4-like N-terminal" evidence="3">
    <location>
        <begin position="20"/>
        <end position="173"/>
    </location>
</feature>
<feature type="domain" description="Spore protein YkvP/CgeB glycosyl transferase-like" evidence="4">
    <location>
        <begin position="212"/>
        <end position="361"/>
    </location>
</feature>
<evidence type="ECO:0000259" key="4">
    <source>
        <dbReference type="Pfam" id="PF13524"/>
    </source>
</evidence>
<name>A0ABQ2KEZ6_9MICO</name>
<keyword evidence="6" id="KW-1185">Reference proteome</keyword>
<reference evidence="6" key="1">
    <citation type="journal article" date="2019" name="Int. J. Syst. Evol. Microbiol.">
        <title>The Global Catalogue of Microorganisms (GCM) 10K type strain sequencing project: providing services to taxonomists for standard genome sequencing and annotation.</title>
        <authorList>
            <consortium name="The Broad Institute Genomics Platform"/>
            <consortium name="The Broad Institute Genome Sequencing Center for Infectious Disease"/>
            <person name="Wu L."/>
            <person name="Ma J."/>
        </authorList>
    </citation>
    <scope>NUCLEOTIDE SEQUENCE [LARGE SCALE GENOMIC DNA]</scope>
    <source>
        <strain evidence="6">CGMCC 1.6960</strain>
    </source>
</reference>
<evidence type="ECO:0008006" key="7">
    <source>
        <dbReference type="Google" id="ProtNLM"/>
    </source>
</evidence>
<dbReference type="Pfam" id="PF13524">
    <property type="entry name" value="Glyco_trans_1_2"/>
    <property type="match status" value="1"/>
</dbReference>
<dbReference type="InterPro" id="IPR055259">
    <property type="entry name" value="YkvP/CgeB_Glyco_trans-like"/>
</dbReference>
<dbReference type="InterPro" id="IPR028098">
    <property type="entry name" value="Glyco_trans_4-like_N"/>
</dbReference>
<evidence type="ECO:0000256" key="1">
    <source>
        <dbReference type="ARBA" id="ARBA00022676"/>
    </source>
</evidence>
<dbReference type="PANTHER" id="PTHR46401">
    <property type="entry name" value="GLYCOSYLTRANSFERASE WBBK-RELATED"/>
    <property type="match status" value="1"/>
</dbReference>
<dbReference type="SUPFAM" id="SSF53756">
    <property type="entry name" value="UDP-Glycosyltransferase/glycogen phosphorylase"/>
    <property type="match status" value="1"/>
</dbReference>
<dbReference type="Gene3D" id="3.40.50.2000">
    <property type="entry name" value="Glycogen Phosphorylase B"/>
    <property type="match status" value="2"/>
</dbReference>
<dbReference type="Pfam" id="PF13439">
    <property type="entry name" value="Glyco_transf_4"/>
    <property type="match status" value="1"/>
</dbReference>
<evidence type="ECO:0000313" key="5">
    <source>
        <dbReference type="EMBL" id="GGN80302.1"/>
    </source>
</evidence>
<protein>
    <recommendedName>
        <fullName evidence="7">D-inositol 3-phosphate glycosyltransferase</fullName>
    </recommendedName>
</protein>
<dbReference type="PANTHER" id="PTHR46401:SF2">
    <property type="entry name" value="GLYCOSYLTRANSFERASE WBBK-RELATED"/>
    <property type="match status" value="1"/>
</dbReference>
<dbReference type="EMBL" id="BMLM01000001">
    <property type="protein sequence ID" value="GGN80302.1"/>
    <property type="molecule type" value="Genomic_DNA"/>
</dbReference>
<evidence type="ECO:0000313" key="6">
    <source>
        <dbReference type="Proteomes" id="UP000626982"/>
    </source>
</evidence>
<proteinExistence type="predicted"/>
<gene>
    <name evidence="5" type="ORF">GCM10010968_08010</name>
</gene>
<evidence type="ECO:0000259" key="3">
    <source>
        <dbReference type="Pfam" id="PF13439"/>
    </source>
</evidence>
<accession>A0ABQ2KEZ6</accession>
<keyword evidence="2" id="KW-0808">Transferase</keyword>
<organism evidence="5 6">
    <name type="scientific">Agrococcus terreus</name>
    <dbReference type="NCBI Taxonomy" id="574649"/>
    <lineage>
        <taxon>Bacteria</taxon>
        <taxon>Bacillati</taxon>
        <taxon>Actinomycetota</taxon>
        <taxon>Actinomycetes</taxon>
        <taxon>Micrococcales</taxon>
        <taxon>Microbacteriaceae</taxon>
        <taxon>Agrococcus</taxon>
    </lineage>
</organism>
<comment type="caution">
    <text evidence="5">The sequence shown here is derived from an EMBL/GenBank/DDBJ whole genome shotgun (WGS) entry which is preliminary data.</text>
</comment>
<dbReference type="RefSeq" id="WP_188716294.1">
    <property type="nucleotide sequence ID" value="NZ_BAABBD010000001.1"/>
</dbReference>
<sequence length="369" mass="39037">MSARLTVVLDEVGERSTTMVGRYGAELAAALVRTAPEGVEVAGLSPSVSERRAERIAALVPGLADLRQTAVPARELRQAWLHSIATLPVRGLVHSTSLLAPLTRDRQVGDQRTVTLHGLHPLSDRSSRKARWFERALRRAVQHADGIVVPTTAVAEDLAERADVGSRVRVVHPAPSSWLHVPEDDDAVARRLALPAEYVLAITAPGASVQAERLVETIASRSMPDVRVVVAGPVEWGETTLAALAVEAGIAAGRLVMLGDLDDADLAVAYRRALAHLHVSDVDALGLTLLEAAALGTPTVHPSSRSLLEIGGGASVAALGGTERLAAALAGLLGDEEERVRLGLLAQDRARAFTWEAAAAQVWQLHAEL</sequence>
<dbReference type="Proteomes" id="UP000626982">
    <property type="component" value="Unassembled WGS sequence"/>
</dbReference>